<dbReference type="GO" id="GO:0006865">
    <property type="term" value="P:amino acid transport"/>
    <property type="evidence" value="ECO:0007669"/>
    <property type="project" value="UniProtKB-KW"/>
</dbReference>
<evidence type="ECO:0000256" key="5">
    <source>
        <dbReference type="ARBA" id="ARBA00022970"/>
    </source>
</evidence>
<feature type="chain" id="PRO_5012675159" evidence="10">
    <location>
        <begin position="21"/>
        <end position="669"/>
    </location>
</feature>
<dbReference type="GO" id="GO:0005886">
    <property type="term" value="C:plasma membrane"/>
    <property type="evidence" value="ECO:0007669"/>
    <property type="project" value="UniProtKB-SubCell"/>
</dbReference>
<keyword evidence="10" id="KW-0732">Signal</keyword>
<comment type="similarity">
    <text evidence="8">Belongs to the binding-protein-dependent transport system permease family. LivHM subfamily.</text>
</comment>
<keyword evidence="5" id="KW-0029">Amino-acid transport</keyword>
<keyword evidence="3" id="KW-1003">Cell membrane</keyword>
<feature type="transmembrane region" description="Helical" evidence="9">
    <location>
        <begin position="435"/>
        <end position="453"/>
    </location>
</feature>
<protein>
    <submittedName>
        <fullName evidence="11">Urea ABC transporter permease subunit UrtB</fullName>
    </submittedName>
</protein>
<dbReference type="Proteomes" id="UP000243507">
    <property type="component" value="Unassembled WGS sequence"/>
</dbReference>
<dbReference type="PANTHER" id="PTHR11795:SF447">
    <property type="entry name" value="ABC TRANSPORTER PERMEASE PROTEIN"/>
    <property type="match status" value="1"/>
</dbReference>
<dbReference type="Pfam" id="PF02653">
    <property type="entry name" value="BPD_transp_2"/>
    <property type="match status" value="1"/>
</dbReference>
<feature type="transmembrane region" description="Helical" evidence="9">
    <location>
        <begin position="382"/>
        <end position="406"/>
    </location>
</feature>
<feature type="signal peptide" evidence="10">
    <location>
        <begin position="1"/>
        <end position="20"/>
    </location>
</feature>
<dbReference type="InterPro" id="IPR052157">
    <property type="entry name" value="BCAA_transport_permease"/>
</dbReference>
<evidence type="ECO:0000256" key="4">
    <source>
        <dbReference type="ARBA" id="ARBA00022692"/>
    </source>
</evidence>
<evidence type="ECO:0000313" key="11">
    <source>
        <dbReference type="EMBL" id="PCD77102.1"/>
    </source>
</evidence>
<dbReference type="EMBL" id="NTJD01000003">
    <property type="protein sequence ID" value="PCD77102.1"/>
    <property type="molecule type" value="Genomic_DNA"/>
</dbReference>
<dbReference type="CDD" id="cd06582">
    <property type="entry name" value="TM_PBP1_LivH_like"/>
    <property type="match status" value="1"/>
</dbReference>
<keyword evidence="12" id="KW-1185">Reference proteome</keyword>
<evidence type="ECO:0000256" key="7">
    <source>
        <dbReference type="ARBA" id="ARBA00023136"/>
    </source>
</evidence>
<evidence type="ECO:0000256" key="2">
    <source>
        <dbReference type="ARBA" id="ARBA00022448"/>
    </source>
</evidence>
<dbReference type="InterPro" id="IPR017779">
    <property type="entry name" value="ABC_UrtB_bac"/>
</dbReference>
<evidence type="ECO:0000256" key="10">
    <source>
        <dbReference type="SAM" id="SignalP"/>
    </source>
</evidence>
<dbReference type="NCBIfam" id="TIGR03409">
    <property type="entry name" value="urea_trans_UrtB"/>
    <property type="match status" value="1"/>
</dbReference>
<gene>
    <name evidence="11" type="primary">urtB</name>
    <name evidence="11" type="ORF">CLN94_04820</name>
</gene>
<reference evidence="11 12" key="1">
    <citation type="submission" date="2017-09" db="EMBL/GenBank/DDBJ databases">
        <title>A multilocus sequence analysis scheme for characterization of bacteria in the genus Thioclava.</title>
        <authorList>
            <person name="Liu Y."/>
            <person name="Shao Z."/>
        </authorList>
    </citation>
    <scope>NUCLEOTIDE SEQUENCE [LARGE SCALE GENOMIC DNA]</scope>
    <source>
        <strain evidence="11 12">CAU 1312</strain>
    </source>
</reference>
<accession>A0A2A4CS83</accession>
<evidence type="ECO:0000256" key="6">
    <source>
        <dbReference type="ARBA" id="ARBA00022989"/>
    </source>
</evidence>
<feature type="transmembrane region" description="Helical" evidence="9">
    <location>
        <begin position="637"/>
        <end position="654"/>
    </location>
</feature>
<evidence type="ECO:0000313" key="12">
    <source>
        <dbReference type="Proteomes" id="UP000243507"/>
    </source>
</evidence>
<keyword evidence="7 9" id="KW-0472">Membrane</keyword>
<dbReference type="InterPro" id="IPR001851">
    <property type="entry name" value="ABC_transp_permease"/>
</dbReference>
<comment type="subcellular location">
    <subcellularLocation>
        <location evidence="1">Cell membrane</location>
        <topology evidence="1">Multi-pass membrane protein</topology>
    </subcellularLocation>
</comment>
<keyword evidence="6 9" id="KW-1133">Transmembrane helix</keyword>
<name>A0A2A4CS83_9RHOB</name>
<evidence type="ECO:0000256" key="3">
    <source>
        <dbReference type="ARBA" id="ARBA00022475"/>
    </source>
</evidence>
<dbReference type="GO" id="GO:0022857">
    <property type="term" value="F:transmembrane transporter activity"/>
    <property type="evidence" value="ECO:0007669"/>
    <property type="project" value="InterPro"/>
</dbReference>
<evidence type="ECO:0000256" key="1">
    <source>
        <dbReference type="ARBA" id="ARBA00004651"/>
    </source>
</evidence>
<keyword evidence="2" id="KW-0813">Transport</keyword>
<dbReference type="AlphaFoldDB" id="A0A2A4CS83"/>
<organism evidence="11 12">
    <name type="scientific">Pseudothioclava arenosa</name>
    <dbReference type="NCBI Taxonomy" id="1795308"/>
    <lineage>
        <taxon>Bacteria</taxon>
        <taxon>Pseudomonadati</taxon>
        <taxon>Pseudomonadota</taxon>
        <taxon>Alphaproteobacteria</taxon>
        <taxon>Rhodobacterales</taxon>
        <taxon>Paracoccaceae</taxon>
        <taxon>Pseudothioclava</taxon>
    </lineage>
</organism>
<proteinExistence type="inferred from homology"/>
<evidence type="ECO:0000256" key="9">
    <source>
        <dbReference type="SAM" id="Phobius"/>
    </source>
</evidence>
<sequence length="669" mass="70499">MRHRFLALTAALCLALPAFAQETPPSAEVSSSEIFAPEAAGEAPALTGLAAVLATYSGDIAKPSRKTIGPVIAEIGAAGEGAPAFLAAWADKRVGQAKDGRFYLIEKTKDGYALTDPVTGAAAGTVPKSELSELKPNAGVRGVIASALVEFQLSDPDPAQRRAALDALARNGAAEHLEPLRASIETEADPAIREQKERLERLLTVRFGTSSEERVAAIEHFNGDLALDVRGALNPIVVITRKVFEGAAEGNVAQVLRVGKDLGEEEAYLLLVEAGLAPARLTASERRAVLEANIDAGAVAGVPIAELDDPAKRNAAYKALVAEGKARAALTEREIGAALAGFTFADVYSETDATVTAAAALALQAIDTKVGVMQAADLGLDALSLASIYFLAAIGLAITFGVMGVINMAHGEFITMGAYTGYVVQLYIADYTTSILVALPLAFLITAGAGVAMERLVIRHLYKRPLETLLATFGISIALQQIFKNIFGTQARPLTSPAWLDGAWMINDVVSISYIRIAIFVLALIFLALFLWVMKRTRLGLEVRAVTQNPSMAASMGINPDRINMLTFGLGSGIAGIAGVAIGLFAKVTSELGSDYIVQSFMTVVVGGVGNIWGTLAGATLIGFLQKTIEWFNPSNTLAAQTYMILFIIAFIQFRPRGIIALKGRAAGD</sequence>
<dbReference type="OrthoDB" id="9807115at2"/>
<feature type="transmembrane region" description="Helical" evidence="9">
    <location>
        <begin position="565"/>
        <end position="585"/>
    </location>
</feature>
<dbReference type="RefSeq" id="WP_096431728.1">
    <property type="nucleotide sequence ID" value="NZ_NTJD01000003.1"/>
</dbReference>
<comment type="caution">
    <text evidence="11">The sequence shown here is derived from an EMBL/GenBank/DDBJ whole genome shotgun (WGS) entry which is preliminary data.</text>
</comment>
<evidence type="ECO:0000256" key="8">
    <source>
        <dbReference type="ARBA" id="ARBA00037998"/>
    </source>
</evidence>
<feature type="transmembrane region" description="Helical" evidence="9">
    <location>
        <begin position="514"/>
        <end position="534"/>
    </location>
</feature>
<dbReference type="PANTHER" id="PTHR11795">
    <property type="entry name" value="BRANCHED-CHAIN AMINO ACID TRANSPORT SYSTEM PERMEASE PROTEIN LIVH"/>
    <property type="match status" value="1"/>
</dbReference>
<feature type="transmembrane region" description="Helical" evidence="9">
    <location>
        <begin position="597"/>
        <end position="625"/>
    </location>
</feature>
<keyword evidence="4 9" id="KW-0812">Transmembrane</keyword>